<evidence type="ECO:0000313" key="1">
    <source>
        <dbReference type="EMBL" id="MFH4983073.1"/>
    </source>
</evidence>
<proteinExistence type="predicted"/>
<evidence type="ECO:0000313" key="2">
    <source>
        <dbReference type="Proteomes" id="UP001608902"/>
    </source>
</evidence>
<feature type="non-terminal residue" evidence="1">
    <location>
        <position position="1"/>
    </location>
</feature>
<comment type="caution">
    <text evidence="1">The sequence shown here is derived from an EMBL/GenBank/DDBJ whole genome shotgun (WGS) entry which is preliminary data.</text>
</comment>
<organism evidence="1 2">
    <name type="scientific">Gnathostoma spinigerum</name>
    <dbReference type="NCBI Taxonomy" id="75299"/>
    <lineage>
        <taxon>Eukaryota</taxon>
        <taxon>Metazoa</taxon>
        <taxon>Ecdysozoa</taxon>
        <taxon>Nematoda</taxon>
        <taxon>Chromadorea</taxon>
        <taxon>Rhabditida</taxon>
        <taxon>Spirurina</taxon>
        <taxon>Gnathostomatomorpha</taxon>
        <taxon>Gnathostomatoidea</taxon>
        <taxon>Gnathostomatidae</taxon>
        <taxon>Gnathostoma</taxon>
    </lineage>
</organism>
<dbReference type="AlphaFoldDB" id="A0ABD6ETC7"/>
<name>A0ABD6ETC7_9BILA</name>
<protein>
    <submittedName>
        <fullName evidence="1">Uncharacterized protein</fullName>
    </submittedName>
</protein>
<keyword evidence="2" id="KW-1185">Reference proteome</keyword>
<reference evidence="1 2" key="1">
    <citation type="submission" date="2024-08" db="EMBL/GenBank/DDBJ databases">
        <title>Gnathostoma spinigerum genome.</title>
        <authorList>
            <person name="Gonzalez-Bertolin B."/>
            <person name="Monzon S."/>
            <person name="Zaballos A."/>
            <person name="Jimenez P."/>
            <person name="Dekumyoy P."/>
            <person name="Varona S."/>
            <person name="Cuesta I."/>
            <person name="Sumanam S."/>
            <person name="Adisakwattana P."/>
            <person name="Gasser R.B."/>
            <person name="Hernandez-Gonzalez A."/>
            <person name="Young N.D."/>
            <person name="Perteguer M.J."/>
        </authorList>
    </citation>
    <scope>NUCLEOTIDE SEQUENCE [LARGE SCALE GENOMIC DNA]</scope>
    <source>
        <strain evidence="1">AL3</strain>
        <tissue evidence="1">Liver</tissue>
    </source>
</reference>
<dbReference type="EMBL" id="JBGFUD010011005">
    <property type="protein sequence ID" value="MFH4983073.1"/>
    <property type="molecule type" value="Genomic_DNA"/>
</dbReference>
<gene>
    <name evidence="1" type="ORF">AB6A40_009782</name>
</gene>
<sequence length="124" mass="14304">LLLRLRQNRLEGQKSIIEEAAALAFKLGEDLEDPPSFDRVLDDAELAKLKAVTEKLESRYQSRLNEALQMQADMSRWYAQMNIQPVDELGISILNVDLSEEDFIADQTFMDEMNEAHQNVLFYP</sequence>
<accession>A0ABD6ETC7</accession>
<dbReference type="Proteomes" id="UP001608902">
    <property type="component" value="Unassembled WGS sequence"/>
</dbReference>